<feature type="non-terminal residue" evidence="6">
    <location>
        <position position="100"/>
    </location>
</feature>
<dbReference type="SUPFAM" id="SSF161098">
    <property type="entry name" value="MetI-like"/>
    <property type="match status" value="1"/>
</dbReference>
<dbReference type="EMBL" id="UINC01015681">
    <property type="protein sequence ID" value="SVA65863.1"/>
    <property type="molecule type" value="Genomic_DNA"/>
</dbReference>
<keyword evidence="4 5" id="KW-0472">Membrane</keyword>
<keyword evidence="3 5" id="KW-1133">Transmembrane helix</keyword>
<name>A0A381XNN8_9ZZZZ</name>
<dbReference type="Gene3D" id="1.10.3720.10">
    <property type="entry name" value="MetI-like"/>
    <property type="match status" value="1"/>
</dbReference>
<proteinExistence type="predicted"/>
<evidence type="ECO:0000256" key="3">
    <source>
        <dbReference type="ARBA" id="ARBA00022989"/>
    </source>
</evidence>
<evidence type="ECO:0008006" key="7">
    <source>
        <dbReference type="Google" id="ProtNLM"/>
    </source>
</evidence>
<dbReference type="AlphaFoldDB" id="A0A381XNN8"/>
<feature type="transmembrane region" description="Helical" evidence="5">
    <location>
        <begin position="13"/>
        <end position="34"/>
    </location>
</feature>
<evidence type="ECO:0000256" key="1">
    <source>
        <dbReference type="ARBA" id="ARBA00004141"/>
    </source>
</evidence>
<organism evidence="6">
    <name type="scientific">marine metagenome</name>
    <dbReference type="NCBI Taxonomy" id="408172"/>
    <lineage>
        <taxon>unclassified sequences</taxon>
        <taxon>metagenomes</taxon>
        <taxon>ecological metagenomes</taxon>
    </lineage>
</organism>
<evidence type="ECO:0000256" key="4">
    <source>
        <dbReference type="ARBA" id="ARBA00023136"/>
    </source>
</evidence>
<sequence>MALSYNRNFIKRIWIYLFCAIALLWAIGPIYWIFVSSISTRMELYATPIKSWFPSEPTWDAYIRLFQGGGKYRGGDVSPTEGLMWTSLYNTLFVSIVSAA</sequence>
<accession>A0A381XNN8</accession>
<dbReference type="GO" id="GO:0016020">
    <property type="term" value="C:membrane"/>
    <property type="evidence" value="ECO:0007669"/>
    <property type="project" value="UniProtKB-SubCell"/>
</dbReference>
<gene>
    <name evidence="6" type="ORF">METZ01_LOCUS118717</name>
</gene>
<comment type="subcellular location">
    <subcellularLocation>
        <location evidence="1">Membrane</location>
        <topology evidence="1">Multi-pass membrane protein</topology>
    </subcellularLocation>
</comment>
<protein>
    <recommendedName>
        <fullName evidence="7">ABC transmembrane type-1 domain-containing protein</fullName>
    </recommendedName>
</protein>
<evidence type="ECO:0000313" key="6">
    <source>
        <dbReference type="EMBL" id="SVA65863.1"/>
    </source>
</evidence>
<dbReference type="InterPro" id="IPR035906">
    <property type="entry name" value="MetI-like_sf"/>
</dbReference>
<evidence type="ECO:0000256" key="5">
    <source>
        <dbReference type="SAM" id="Phobius"/>
    </source>
</evidence>
<keyword evidence="2 5" id="KW-0812">Transmembrane</keyword>
<reference evidence="6" key="1">
    <citation type="submission" date="2018-05" db="EMBL/GenBank/DDBJ databases">
        <authorList>
            <person name="Lanie J.A."/>
            <person name="Ng W.-L."/>
            <person name="Kazmierczak K.M."/>
            <person name="Andrzejewski T.M."/>
            <person name="Davidsen T.M."/>
            <person name="Wayne K.J."/>
            <person name="Tettelin H."/>
            <person name="Glass J.I."/>
            <person name="Rusch D."/>
            <person name="Podicherti R."/>
            <person name="Tsui H.-C.T."/>
            <person name="Winkler M.E."/>
        </authorList>
    </citation>
    <scope>NUCLEOTIDE SEQUENCE</scope>
</reference>
<evidence type="ECO:0000256" key="2">
    <source>
        <dbReference type="ARBA" id="ARBA00022692"/>
    </source>
</evidence>